<dbReference type="Proteomes" id="UP000291084">
    <property type="component" value="Chromosome 1"/>
</dbReference>
<dbReference type="AlphaFoldDB" id="A0A0S3QZS4"/>
<accession>A0A0S3QZS4</accession>
<protein>
    <submittedName>
        <fullName evidence="1">Uncharacterized protein</fullName>
    </submittedName>
</protein>
<evidence type="ECO:0000313" key="1">
    <source>
        <dbReference type="EMBL" id="BAT73838.1"/>
    </source>
</evidence>
<proteinExistence type="predicted"/>
<dbReference type="EMBL" id="AP015034">
    <property type="protein sequence ID" value="BAT73838.1"/>
    <property type="molecule type" value="Genomic_DNA"/>
</dbReference>
<sequence>MDLHGSNHMAENPSKCVDCGVILTRLVRVRFVSGPRELLLKFVEENYPLLKKLELLQGEDGVKELQRKRYSATLGVSVKGRVRKVVKWQPPPISSFETTDI</sequence>
<organism evidence="1 2">
    <name type="scientific">Vigna angularis var. angularis</name>
    <dbReference type="NCBI Taxonomy" id="157739"/>
    <lineage>
        <taxon>Eukaryota</taxon>
        <taxon>Viridiplantae</taxon>
        <taxon>Streptophyta</taxon>
        <taxon>Embryophyta</taxon>
        <taxon>Tracheophyta</taxon>
        <taxon>Spermatophyta</taxon>
        <taxon>Magnoliopsida</taxon>
        <taxon>eudicotyledons</taxon>
        <taxon>Gunneridae</taxon>
        <taxon>Pentapetalae</taxon>
        <taxon>rosids</taxon>
        <taxon>fabids</taxon>
        <taxon>Fabales</taxon>
        <taxon>Fabaceae</taxon>
        <taxon>Papilionoideae</taxon>
        <taxon>50 kb inversion clade</taxon>
        <taxon>NPAAA clade</taxon>
        <taxon>indigoferoid/millettioid clade</taxon>
        <taxon>Phaseoleae</taxon>
        <taxon>Vigna</taxon>
    </lineage>
</organism>
<name>A0A0S3QZS4_PHAAN</name>
<gene>
    <name evidence="1" type="primary">Vigan.01G137900</name>
    <name evidence="1" type="ORF">VIGAN_01137900</name>
</gene>
<reference evidence="1 2" key="1">
    <citation type="journal article" date="2015" name="Sci. Rep.">
        <title>The power of single molecule real-time sequencing technology in the de novo assembly of a eukaryotic genome.</title>
        <authorList>
            <person name="Sakai H."/>
            <person name="Naito K."/>
            <person name="Ogiso-Tanaka E."/>
            <person name="Takahashi Y."/>
            <person name="Iseki K."/>
            <person name="Muto C."/>
            <person name="Satou K."/>
            <person name="Teruya K."/>
            <person name="Shiroma A."/>
            <person name="Shimoji M."/>
            <person name="Hirano T."/>
            <person name="Itoh T."/>
            <person name="Kaga A."/>
            <person name="Tomooka N."/>
        </authorList>
    </citation>
    <scope>NUCLEOTIDE SEQUENCE [LARGE SCALE GENOMIC DNA]</scope>
    <source>
        <strain evidence="2">cv. Shumari</strain>
    </source>
</reference>
<keyword evidence="2" id="KW-1185">Reference proteome</keyword>
<evidence type="ECO:0000313" key="2">
    <source>
        <dbReference type="Proteomes" id="UP000291084"/>
    </source>
</evidence>